<dbReference type="Proteomes" id="UP000078284">
    <property type="component" value="Chromosome 1"/>
</dbReference>
<name>A0A178WDC5_ARATH</name>
<dbReference type="Pfam" id="PF00656">
    <property type="entry name" value="Peptidase_C14"/>
    <property type="match status" value="1"/>
</dbReference>
<evidence type="ECO:0000256" key="5">
    <source>
        <dbReference type="ARBA" id="ARBA00022807"/>
    </source>
</evidence>
<keyword evidence="3" id="KW-0702">S-nitrosylation</keyword>
<dbReference type="GO" id="GO:0004197">
    <property type="term" value="F:cysteine-type endopeptidase activity"/>
    <property type="evidence" value="ECO:0007669"/>
    <property type="project" value="InterPro"/>
</dbReference>
<comment type="caution">
    <text evidence="8">The sequence shown here is derived from an EMBL/GenBank/DDBJ whole genome shotgun (WGS) entry which is preliminary data.</text>
</comment>
<reference evidence="9" key="1">
    <citation type="journal article" date="2016" name="Proc. Natl. Acad. Sci. U.S.A.">
        <title>Chromosome-level assembly of Arabidopsis thaliana Ler reveals the extent of translocation and inversion polymorphisms.</title>
        <authorList>
            <person name="Zapata L."/>
            <person name="Ding J."/>
            <person name="Willing E.M."/>
            <person name="Hartwig B."/>
            <person name="Bezdan D."/>
            <person name="Jiao W.B."/>
            <person name="Patel V."/>
            <person name="Velikkakam James G."/>
            <person name="Koornneef M."/>
            <person name="Ossowski S."/>
            <person name="Schneeberger K."/>
        </authorList>
    </citation>
    <scope>NUCLEOTIDE SEQUENCE [LARGE SCALE GENOMIC DNA]</scope>
    <source>
        <strain evidence="9">cv. Landsberg erecta</strain>
    </source>
</reference>
<comment type="similarity">
    <text evidence="1">Belongs to the peptidase C14B family.</text>
</comment>
<evidence type="ECO:0000256" key="3">
    <source>
        <dbReference type="ARBA" id="ARBA00022799"/>
    </source>
</evidence>
<sequence>MAKKALLIGINYPGTAVELRGCVNDVHRMQKCLIELYGFANKDIVIMIDTDKSCIQPTGKNICEELKRLIASGQSGDFLVFHYSGHGTRIPPGIEDSDDSTGFDECITPCDMNLIKDQQFREMVSRVKEGCQLTIISDSCHSGGLIQEVKEQIGESHMKPVDKVKEQIEESHMKQPKLGIASYFLNIVMNLLATCGVSKSQRDRGGGEESFRGEIELEKDETLDIKTRYLPFESYLSLLKEQTGQTNIEPVRIRQTLLKLFGEDPSPNRQRGLSDLGNCEVDAGDSGASRLNAVTDNGILLSGCQTDQRSEDVYVTRTGKAYGAFSDAIQMILSAPRKDKKKITNKELVSEARVFLKKRGYSQRPGLYCHDRFVDKPFICY</sequence>
<keyword evidence="4" id="KW-0378">Hydrolase</keyword>
<dbReference type="PANTHER" id="PTHR48104:SF18">
    <property type="entry name" value="METACASPASE-8"/>
    <property type="match status" value="1"/>
</dbReference>
<dbReference type="AlphaFoldDB" id="A0A178WDC5"/>
<organism evidence="8 9">
    <name type="scientific">Arabidopsis thaliana</name>
    <name type="common">Mouse-ear cress</name>
    <dbReference type="NCBI Taxonomy" id="3702"/>
    <lineage>
        <taxon>Eukaryota</taxon>
        <taxon>Viridiplantae</taxon>
        <taxon>Streptophyta</taxon>
        <taxon>Embryophyta</taxon>
        <taxon>Tracheophyta</taxon>
        <taxon>Spermatophyta</taxon>
        <taxon>Magnoliopsida</taxon>
        <taxon>eudicotyledons</taxon>
        <taxon>Gunneridae</taxon>
        <taxon>Pentapetalae</taxon>
        <taxon>rosids</taxon>
        <taxon>malvids</taxon>
        <taxon>Brassicales</taxon>
        <taxon>Brassicaceae</taxon>
        <taxon>Camelineae</taxon>
        <taxon>Arabidopsis</taxon>
    </lineage>
</organism>
<dbReference type="EMBL" id="LUHQ01000001">
    <property type="protein sequence ID" value="OAP16226.1"/>
    <property type="molecule type" value="Genomic_DNA"/>
</dbReference>
<dbReference type="InterPro" id="IPR011600">
    <property type="entry name" value="Pept_C14_caspase"/>
</dbReference>
<keyword evidence="5" id="KW-0788">Thiol protease</keyword>
<feature type="domain" description="Peptidase C14 caspase" evidence="7">
    <location>
        <begin position="3"/>
        <end position="371"/>
    </location>
</feature>
<dbReference type="ExpressionAtlas" id="A0A178WDC5">
    <property type="expression patterns" value="baseline and differential"/>
</dbReference>
<dbReference type="PANTHER" id="PTHR48104">
    <property type="entry name" value="METACASPASE-4"/>
    <property type="match status" value="1"/>
</dbReference>
<evidence type="ECO:0000256" key="2">
    <source>
        <dbReference type="ARBA" id="ARBA00022670"/>
    </source>
</evidence>
<keyword evidence="6" id="KW-0068">Autocatalytic cleavage</keyword>
<evidence type="ECO:0000256" key="1">
    <source>
        <dbReference type="ARBA" id="ARBA00009005"/>
    </source>
</evidence>
<evidence type="ECO:0000256" key="4">
    <source>
        <dbReference type="ARBA" id="ARBA00022801"/>
    </source>
</evidence>
<dbReference type="InterPro" id="IPR050452">
    <property type="entry name" value="Metacaspase"/>
</dbReference>
<dbReference type="FunFam" id="3.40.50.12660:FF:000010">
    <property type="entry name" value="Metacaspase-9"/>
    <property type="match status" value="1"/>
</dbReference>
<dbReference type="GO" id="GO:0006508">
    <property type="term" value="P:proteolysis"/>
    <property type="evidence" value="ECO:0007669"/>
    <property type="project" value="UniProtKB-KW"/>
</dbReference>
<gene>
    <name evidence="8" type="ordered locus">AXX17_At1g17200</name>
</gene>
<protein>
    <submittedName>
        <fullName evidence="8">MCP2e</fullName>
    </submittedName>
</protein>
<accession>A0A178WDC5</accession>
<dbReference type="Gene3D" id="3.40.50.12660">
    <property type="match status" value="2"/>
</dbReference>
<evidence type="ECO:0000313" key="9">
    <source>
        <dbReference type="Proteomes" id="UP000078284"/>
    </source>
</evidence>
<evidence type="ECO:0000313" key="8">
    <source>
        <dbReference type="EMBL" id="OAP16226.1"/>
    </source>
</evidence>
<keyword evidence="2" id="KW-0645">Protease</keyword>
<proteinExistence type="inferred from homology"/>
<evidence type="ECO:0000259" key="7">
    <source>
        <dbReference type="Pfam" id="PF00656"/>
    </source>
</evidence>
<evidence type="ECO:0000256" key="6">
    <source>
        <dbReference type="ARBA" id="ARBA00022813"/>
    </source>
</evidence>